<comment type="caution">
    <text evidence="2">The sequence shown here is derived from an EMBL/GenBank/DDBJ whole genome shotgun (WGS) entry which is preliminary data.</text>
</comment>
<feature type="region of interest" description="Disordered" evidence="1">
    <location>
        <begin position="124"/>
        <end position="147"/>
    </location>
</feature>
<name>A0ABR2TMA0_9ROSI</name>
<evidence type="ECO:0000313" key="3">
    <source>
        <dbReference type="Proteomes" id="UP001396334"/>
    </source>
</evidence>
<dbReference type="PROSITE" id="PS00332">
    <property type="entry name" value="SOD_CU_ZN_2"/>
    <property type="match status" value="1"/>
</dbReference>
<dbReference type="EMBL" id="JBBPBN010000005">
    <property type="protein sequence ID" value="KAK9038477.1"/>
    <property type="molecule type" value="Genomic_DNA"/>
</dbReference>
<protein>
    <submittedName>
        <fullName evidence="2">Uncharacterized protein</fullName>
    </submittedName>
</protein>
<dbReference type="InterPro" id="IPR018152">
    <property type="entry name" value="SOD_Cu/Zn_BS"/>
</dbReference>
<sequence length="147" mass="16248">MQAVDGSRSSNVLLHHVQRNSGGGGIRVACRFVTDSEDDLPNYQVGEKRRWRRQERVLRQERLNVGPKRRGKAGSGSRGREGEEVVEVGRYSPLHSLRGQAVDYHSVDGGAWVGFRARELRSGGRKAVSGKRIGEEREGVGSVGVRE</sequence>
<evidence type="ECO:0000313" key="2">
    <source>
        <dbReference type="EMBL" id="KAK9038477.1"/>
    </source>
</evidence>
<keyword evidence="3" id="KW-1185">Reference proteome</keyword>
<proteinExistence type="predicted"/>
<evidence type="ECO:0000256" key="1">
    <source>
        <dbReference type="SAM" id="MobiDB-lite"/>
    </source>
</evidence>
<gene>
    <name evidence="2" type="ORF">V6N11_023343</name>
</gene>
<feature type="region of interest" description="Disordered" evidence="1">
    <location>
        <begin position="58"/>
        <end position="85"/>
    </location>
</feature>
<reference evidence="2 3" key="1">
    <citation type="journal article" date="2024" name="G3 (Bethesda)">
        <title>Genome assembly of Hibiscus sabdariffa L. provides insights into metabolisms of medicinal natural products.</title>
        <authorList>
            <person name="Kim T."/>
        </authorList>
    </citation>
    <scope>NUCLEOTIDE SEQUENCE [LARGE SCALE GENOMIC DNA]</scope>
    <source>
        <strain evidence="2">TK-2024</strain>
        <tissue evidence="2">Old leaves</tissue>
    </source>
</reference>
<organism evidence="2 3">
    <name type="scientific">Hibiscus sabdariffa</name>
    <name type="common">roselle</name>
    <dbReference type="NCBI Taxonomy" id="183260"/>
    <lineage>
        <taxon>Eukaryota</taxon>
        <taxon>Viridiplantae</taxon>
        <taxon>Streptophyta</taxon>
        <taxon>Embryophyta</taxon>
        <taxon>Tracheophyta</taxon>
        <taxon>Spermatophyta</taxon>
        <taxon>Magnoliopsida</taxon>
        <taxon>eudicotyledons</taxon>
        <taxon>Gunneridae</taxon>
        <taxon>Pentapetalae</taxon>
        <taxon>rosids</taxon>
        <taxon>malvids</taxon>
        <taxon>Malvales</taxon>
        <taxon>Malvaceae</taxon>
        <taxon>Malvoideae</taxon>
        <taxon>Hibiscus</taxon>
    </lineage>
</organism>
<feature type="compositionally biased region" description="Basic and acidic residues" evidence="1">
    <location>
        <begin position="132"/>
        <end position="147"/>
    </location>
</feature>
<accession>A0ABR2TMA0</accession>
<dbReference type="Proteomes" id="UP001396334">
    <property type="component" value="Unassembled WGS sequence"/>
</dbReference>